<comment type="caution">
    <text evidence="1">The sequence shown here is derived from an EMBL/GenBank/DDBJ whole genome shotgun (WGS) entry which is preliminary data.</text>
</comment>
<dbReference type="EMBL" id="RWGY01000051">
    <property type="protein sequence ID" value="TVU06666.1"/>
    <property type="molecule type" value="Genomic_DNA"/>
</dbReference>
<organism evidence="1 2">
    <name type="scientific">Eragrostis curvula</name>
    <name type="common">weeping love grass</name>
    <dbReference type="NCBI Taxonomy" id="38414"/>
    <lineage>
        <taxon>Eukaryota</taxon>
        <taxon>Viridiplantae</taxon>
        <taxon>Streptophyta</taxon>
        <taxon>Embryophyta</taxon>
        <taxon>Tracheophyta</taxon>
        <taxon>Spermatophyta</taxon>
        <taxon>Magnoliopsida</taxon>
        <taxon>Liliopsida</taxon>
        <taxon>Poales</taxon>
        <taxon>Poaceae</taxon>
        <taxon>PACMAD clade</taxon>
        <taxon>Chloridoideae</taxon>
        <taxon>Eragrostideae</taxon>
        <taxon>Eragrostidinae</taxon>
        <taxon>Eragrostis</taxon>
    </lineage>
</organism>
<evidence type="ECO:0000313" key="2">
    <source>
        <dbReference type="Proteomes" id="UP000324897"/>
    </source>
</evidence>
<accession>A0A5J9T5K9</accession>
<feature type="non-terminal residue" evidence="1">
    <location>
        <position position="135"/>
    </location>
</feature>
<dbReference type="Gramene" id="TVU06666">
    <property type="protein sequence ID" value="TVU06666"/>
    <property type="gene ID" value="EJB05_49890"/>
</dbReference>
<dbReference type="Proteomes" id="UP000324897">
    <property type="component" value="Unassembled WGS sequence"/>
</dbReference>
<name>A0A5J9T5K9_9POAL</name>
<reference evidence="1 2" key="1">
    <citation type="journal article" date="2019" name="Sci. Rep.">
        <title>A high-quality genome of Eragrostis curvula grass provides insights into Poaceae evolution and supports new strategies to enhance forage quality.</title>
        <authorList>
            <person name="Carballo J."/>
            <person name="Santos B.A.C.M."/>
            <person name="Zappacosta D."/>
            <person name="Garbus I."/>
            <person name="Selva J.P."/>
            <person name="Gallo C.A."/>
            <person name="Diaz A."/>
            <person name="Albertini E."/>
            <person name="Caccamo M."/>
            <person name="Echenique V."/>
        </authorList>
    </citation>
    <scope>NUCLEOTIDE SEQUENCE [LARGE SCALE GENOMIC DNA]</scope>
    <source>
        <strain evidence="2">cv. Victoria</strain>
        <tissue evidence="1">Leaf</tissue>
    </source>
</reference>
<feature type="non-terminal residue" evidence="1">
    <location>
        <position position="1"/>
    </location>
</feature>
<proteinExistence type="predicted"/>
<gene>
    <name evidence="1" type="ORF">EJB05_49890</name>
</gene>
<protein>
    <submittedName>
        <fullName evidence="1">Uncharacterized protein</fullName>
    </submittedName>
</protein>
<keyword evidence="2" id="KW-1185">Reference proteome</keyword>
<evidence type="ECO:0000313" key="1">
    <source>
        <dbReference type="EMBL" id="TVU06666.1"/>
    </source>
</evidence>
<dbReference type="AlphaFoldDB" id="A0A5J9T5K9"/>
<sequence length="135" mass="15419">TSIFFVKHWPGDKDNTYLRYGNSGNQLPVNLHRQLSPTPSLPPPRSSRRRYHVEFPCNNTGIAPRSDHCGCPQAVRVARLPYLPAQFVRSNRSIETVYAALSAYNKFRVSKDLTQILVVSVTKNSISQHQRFRSH</sequence>